<comment type="subcellular location">
    <subcellularLocation>
        <location evidence="1">Endoplasmic reticulum lumen</location>
    </subcellularLocation>
</comment>
<evidence type="ECO:0000313" key="12">
    <source>
        <dbReference type="EMBL" id="CAH1780538.1"/>
    </source>
</evidence>
<dbReference type="OrthoDB" id="448649at2759"/>
<reference evidence="12" key="1">
    <citation type="submission" date="2022-03" db="EMBL/GenBank/DDBJ databases">
        <authorList>
            <person name="Martin C."/>
        </authorList>
    </citation>
    <scope>NUCLEOTIDE SEQUENCE</scope>
</reference>
<evidence type="ECO:0000256" key="4">
    <source>
        <dbReference type="ARBA" id="ARBA00022448"/>
    </source>
</evidence>
<evidence type="ECO:0000313" key="13">
    <source>
        <dbReference type="Proteomes" id="UP000749559"/>
    </source>
</evidence>
<evidence type="ECO:0000256" key="5">
    <source>
        <dbReference type="ARBA" id="ARBA00022729"/>
    </source>
</evidence>
<gene>
    <name evidence="12" type="ORF">OFUS_LOCUS7221</name>
</gene>
<comment type="function">
    <text evidence="10">Required for protein translocation and folding in the endoplasmic reticulum (ER). Functions as a nucleotide exchange factor for the ER lumenal chaperone HSPA5.</text>
</comment>
<name>A0A8J1UST7_OWEFU</name>
<evidence type="ECO:0000256" key="11">
    <source>
        <dbReference type="SAM" id="MobiDB-lite"/>
    </source>
</evidence>
<evidence type="ECO:0000256" key="9">
    <source>
        <dbReference type="ARBA" id="ARBA00023180"/>
    </source>
</evidence>
<dbReference type="InterPro" id="IPR016024">
    <property type="entry name" value="ARM-type_fold"/>
</dbReference>
<protein>
    <recommendedName>
        <fullName evidence="3">Nucleotide exchange factor SIL1</fullName>
    </recommendedName>
</protein>
<dbReference type="GO" id="GO:0000774">
    <property type="term" value="F:adenyl-nucleotide exchange factor activity"/>
    <property type="evidence" value="ECO:0007669"/>
    <property type="project" value="TreeGrafter"/>
</dbReference>
<dbReference type="SUPFAM" id="SSF48371">
    <property type="entry name" value="ARM repeat"/>
    <property type="match status" value="1"/>
</dbReference>
<evidence type="ECO:0000256" key="8">
    <source>
        <dbReference type="ARBA" id="ARBA00023010"/>
    </source>
</evidence>
<dbReference type="Proteomes" id="UP000749559">
    <property type="component" value="Unassembled WGS sequence"/>
</dbReference>
<sequence>MYKMIVHCMIVFHWVIVPVGVQSVFELIHTLGINYPFWYGFQTAFAYSNLGLTSPLNNNLWYLFGLLHQNLFKRFILQSRTISISSTKTSTVLERPDSTMLLIGLLRTCLGILVLFALSPHHAYGVSAANDNNGAITIVEDQQSDMEENKSSEEDAHVEVEDESDDDYDPNADVFYPTKEWQKIEKGQAIPRGLHVRVDMQTGEKEAKLMEGDDGLKYWKKGEKQGMINTKDKKFSHDELKKALKEFKANRDDVKDDKIKEAAIKNKFKSYEELRKDLDAMNINVQTDNEIIEELVRRYNNSEVSTKEKIEILTDLEYHLHQIDNAQVFSDMGGLRLLIASVNHTDVELQTHAAVTLGAAVQSNPQVQIQAIKEGALQQLIRVFSTSKPETLYTRIIFAISSLIRHFPFAQGKFLELGGLDALMELFRNVKFTKAQVKVVTLLNDLLTEQKHSIESAESSAKRGQYEMIPLLETLTERGWCSMIPSLLSLPEHDTREKVLHAMLTLSDSCHSDFKMADSSLQQLRSEYEKLSHEELTHSSDDQYFTSMLHAVNDISSKIQMEKDEL</sequence>
<dbReference type="Gene3D" id="1.25.10.10">
    <property type="entry name" value="Leucine-rich Repeat Variant"/>
    <property type="match status" value="1"/>
</dbReference>
<keyword evidence="4" id="KW-0813">Transport</keyword>
<keyword evidence="9" id="KW-0325">Glycoprotein</keyword>
<dbReference type="PANTHER" id="PTHR19316">
    <property type="entry name" value="PROTEIN FOLDING REGULATOR"/>
    <property type="match status" value="1"/>
</dbReference>
<evidence type="ECO:0000256" key="6">
    <source>
        <dbReference type="ARBA" id="ARBA00022824"/>
    </source>
</evidence>
<evidence type="ECO:0000256" key="3">
    <source>
        <dbReference type="ARBA" id="ARBA00015352"/>
    </source>
</evidence>
<dbReference type="InterPro" id="IPR011989">
    <property type="entry name" value="ARM-like"/>
</dbReference>
<dbReference type="PANTHER" id="PTHR19316:SF35">
    <property type="entry name" value="NUCLEOTIDE EXCHANGE FACTOR SIL1"/>
    <property type="match status" value="1"/>
</dbReference>
<feature type="compositionally biased region" description="Acidic residues" evidence="11">
    <location>
        <begin position="160"/>
        <end position="169"/>
    </location>
</feature>
<organism evidence="12 13">
    <name type="scientific">Owenia fusiformis</name>
    <name type="common">Polychaete worm</name>
    <dbReference type="NCBI Taxonomy" id="6347"/>
    <lineage>
        <taxon>Eukaryota</taxon>
        <taxon>Metazoa</taxon>
        <taxon>Spiralia</taxon>
        <taxon>Lophotrochozoa</taxon>
        <taxon>Annelida</taxon>
        <taxon>Polychaeta</taxon>
        <taxon>Sedentaria</taxon>
        <taxon>Canalipalpata</taxon>
        <taxon>Sabellida</taxon>
        <taxon>Oweniida</taxon>
        <taxon>Oweniidae</taxon>
        <taxon>Owenia</taxon>
    </lineage>
</organism>
<dbReference type="InterPro" id="IPR050693">
    <property type="entry name" value="Hsp70_NEF-Inhibitors"/>
</dbReference>
<keyword evidence="8" id="KW-0811">Translocation</keyword>
<keyword evidence="6" id="KW-0256">Endoplasmic reticulum</keyword>
<keyword evidence="7" id="KW-0653">Protein transport</keyword>
<comment type="caution">
    <text evidence="12">The sequence shown here is derived from an EMBL/GenBank/DDBJ whole genome shotgun (WGS) entry which is preliminary data.</text>
</comment>
<evidence type="ECO:0000256" key="7">
    <source>
        <dbReference type="ARBA" id="ARBA00022927"/>
    </source>
</evidence>
<dbReference type="GO" id="GO:0005788">
    <property type="term" value="C:endoplasmic reticulum lumen"/>
    <property type="evidence" value="ECO:0007669"/>
    <property type="project" value="UniProtKB-SubCell"/>
</dbReference>
<dbReference type="EMBL" id="CAIIXF020000003">
    <property type="protein sequence ID" value="CAH1780538.1"/>
    <property type="molecule type" value="Genomic_DNA"/>
</dbReference>
<evidence type="ECO:0000256" key="2">
    <source>
        <dbReference type="ARBA" id="ARBA00010588"/>
    </source>
</evidence>
<evidence type="ECO:0000256" key="10">
    <source>
        <dbReference type="ARBA" id="ARBA00037748"/>
    </source>
</evidence>
<dbReference type="FunFam" id="1.25.10.10:FF:000148">
    <property type="entry name" value="SIL1 nucleotide exchange factor"/>
    <property type="match status" value="1"/>
</dbReference>
<dbReference type="GO" id="GO:0015031">
    <property type="term" value="P:protein transport"/>
    <property type="evidence" value="ECO:0007669"/>
    <property type="project" value="UniProtKB-KW"/>
</dbReference>
<feature type="region of interest" description="Disordered" evidence="11">
    <location>
        <begin position="143"/>
        <end position="169"/>
    </location>
</feature>
<comment type="similarity">
    <text evidence="2">Belongs to the SIL1 family.</text>
</comment>
<keyword evidence="5" id="KW-0732">Signal</keyword>
<evidence type="ECO:0000256" key="1">
    <source>
        <dbReference type="ARBA" id="ARBA00004319"/>
    </source>
</evidence>
<dbReference type="AlphaFoldDB" id="A0A8J1UST7"/>
<proteinExistence type="inferred from homology"/>
<feature type="compositionally biased region" description="Basic and acidic residues" evidence="11">
    <location>
        <begin position="147"/>
        <end position="159"/>
    </location>
</feature>
<keyword evidence="13" id="KW-1185">Reference proteome</keyword>
<accession>A0A8J1UST7</accession>